<keyword evidence="2" id="KW-1185">Reference proteome</keyword>
<accession>A0ABV8TS66</accession>
<proteinExistence type="predicted"/>
<dbReference type="RefSeq" id="WP_381744571.1">
    <property type="nucleotide sequence ID" value="NZ_JBHSDP010000029.1"/>
</dbReference>
<comment type="caution">
    <text evidence="1">The sequence shown here is derived from an EMBL/GenBank/DDBJ whole genome shotgun (WGS) entry which is preliminary data.</text>
</comment>
<dbReference type="EMBL" id="JBHSDP010000029">
    <property type="protein sequence ID" value="MFC4333236.1"/>
    <property type="molecule type" value="Genomic_DNA"/>
</dbReference>
<sequence>MRLCQCATEVSVEGNVGQLALFDELLTEPGAVLAPPGASAGARAAGVGHAAIPAATGISRGQYVENVGEDGIGTVKSQVKRFIFRFRGPAGTPATAKNRGTSTRLS</sequence>
<gene>
    <name evidence="1" type="ORF">ACFPC0_36855</name>
</gene>
<dbReference type="Proteomes" id="UP001595824">
    <property type="component" value="Unassembled WGS sequence"/>
</dbReference>
<name>A0ABV8TS66_9ACTN</name>
<evidence type="ECO:0000313" key="1">
    <source>
        <dbReference type="EMBL" id="MFC4333236.1"/>
    </source>
</evidence>
<evidence type="ECO:0000313" key="2">
    <source>
        <dbReference type="Proteomes" id="UP001595824"/>
    </source>
</evidence>
<organism evidence="1 2">
    <name type="scientific">Streptomyces andamanensis</name>
    <dbReference type="NCBI Taxonomy" id="1565035"/>
    <lineage>
        <taxon>Bacteria</taxon>
        <taxon>Bacillati</taxon>
        <taxon>Actinomycetota</taxon>
        <taxon>Actinomycetes</taxon>
        <taxon>Kitasatosporales</taxon>
        <taxon>Streptomycetaceae</taxon>
        <taxon>Streptomyces</taxon>
    </lineage>
</organism>
<reference evidence="2" key="1">
    <citation type="journal article" date="2019" name="Int. J. Syst. Evol. Microbiol.">
        <title>The Global Catalogue of Microorganisms (GCM) 10K type strain sequencing project: providing services to taxonomists for standard genome sequencing and annotation.</title>
        <authorList>
            <consortium name="The Broad Institute Genomics Platform"/>
            <consortium name="The Broad Institute Genome Sequencing Center for Infectious Disease"/>
            <person name="Wu L."/>
            <person name="Ma J."/>
        </authorList>
    </citation>
    <scope>NUCLEOTIDE SEQUENCE [LARGE SCALE GENOMIC DNA]</scope>
    <source>
        <strain evidence="2">PCU 347</strain>
    </source>
</reference>
<protein>
    <submittedName>
        <fullName evidence="1">Uncharacterized protein</fullName>
    </submittedName>
</protein>